<dbReference type="AlphaFoldDB" id="A0A2P2QHQ7"/>
<protein>
    <submittedName>
        <fullName evidence="1">Uncharacterized protein</fullName>
    </submittedName>
</protein>
<name>A0A2P2QHQ7_RHIMU</name>
<proteinExistence type="predicted"/>
<sequence length="18" mass="2208">MHFNKCQTNKKRLTLFVV</sequence>
<reference evidence="1" key="1">
    <citation type="submission" date="2018-02" db="EMBL/GenBank/DDBJ databases">
        <title>Rhizophora mucronata_Transcriptome.</title>
        <authorList>
            <person name="Meera S.P."/>
            <person name="Sreeshan A."/>
            <person name="Augustine A."/>
        </authorList>
    </citation>
    <scope>NUCLEOTIDE SEQUENCE</scope>
    <source>
        <tissue evidence="1">Leaf</tissue>
    </source>
</reference>
<organism evidence="1">
    <name type="scientific">Rhizophora mucronata</name>
    <name type="common">Asiatic mangrove</name>
    <dbReference type="NCBI Taxonomy" id="61149"/>
    <lineage>
        <taxon>Eukaryota</taxon>
        <taxon>Viridiplantae</taxon>
        <taxon>Streptophyta</taxon>
        <taxon>Embryophyta</taxon>
        <taxon>Tracheophyta</taxon>
        <taxon>Spermatophyta</taxon>
        <taxon>Magnoliopsida</taxon>
        <taxon>eudicotyledons</taxon>
        <taxon>Gunneridae</taxon>
        <taxon>Pentapetalae</taxon>
        <taxon>rosids</taxon>
        <taxon>fabids</taxon>
        <taxon>Malpighiales</taxon>
        <taxon>Rhizophoraceae</taxon>
        <taxon>Rhizophora</taxon>
    </lineage>
</organism>
<dbReference type="EMBL" id="GGEC01085951">
    <property type="protein sequence ID" value="MBX66435.1"/>
    <property type="molecule type" value="Transcribed_RNA"/>
</dbReference>
<accession>A0A2P2QHQ7</accession>
<evidence type="ECO:0000313" key="1">
    <source>
        <dbReference type="EMBL" id="MBX66435.1"/>
    </source>
</evidence>